<keyword evidence="8 12" id="KW-1133">Transmembrane helix</keyword>
<evidence type="ECO:0000256" key="10">
    <source>
        <dbReference type="ARBA" id="ARBA00023136"/>
    </source>
</evidence>
<sequence>MDISRRLRFSLELFTFLAVIFIWIYWRFTLPPPIEDDRKCNTNNIIIPKGNNNYPVKKILLWNASQRKEVRAFGVGQDVFARKRCAFTQCEIFTDRWEHPLDYYDAIVVVFNDEFLSKEDMAMPEFESGRNPNQRLVFFTQESPPALRSHYNMTRFVHFFNWTMTYALDSDIPLLYGRIIPKKSSRLSPEQILQLRKKSRKSFRPRSAFRQKTKKIAWMVSHCWTHSMRELYAKELNKYMDVDIYGGCGNFSCPTHVLHSSDPQCYDMLQSDYKFYLSFENSLCKDYVTEKFFKVMDHDIVPIVYGAADYARHAPPHSYIHAGKFKPKELADYLKLLDANQTLYEEYFWWKDHFRVESSVDDMSRHGFCDLCQKLHEDSEFKSYAEMASDWGDDSRQCA</sequence>
<evidence type="ECO:0000256" key="11">
    <source>
        <dbReference type="ARBA" id="ARBA00023180"/>
    </source>
</evidence>
<proteinExistence type="inferred from homology"/>
<evidence type="ECO:0000313" key="15">
    <source>
        <dbReference type="EMBL" id="EFX72914.1"/>
    </source>
</evidence>
<feature type="transmembrane region" description="Helical" evidence="12">
    <location>
        <begin position="7"/>
        <end position="26"/>
    </location>
</feature>
<dbReference type="Pfam" id="PF00852">
    <property type="entry name" value="Glyco_transf_10"/>
    <property type="match status" value="1"/>
</dbReference>
<keyword evidence="4 12" id="KW-0328">Glycosyltransferase</keyword>
<evidence type="ECO:0000256" key="2">
    <source>
        <dbReference type="ARBA" id="ARBA00004922"/>
    </source>
</evidence>
<keyword evidence="11" id="KW-0325">Glycoprotein</keyword>
<evidence type="ECO:0000256" key="4">
    <source>
        <dbReference type="ARBA" id="ARBA00022676"/>
    </source>
</evidence>
<dbReference type="InParanoid" id="E9H5R2"/>
<dbReference type="Pfam" id="PF17039">
    <property type="entry name" value="Glyco_tran_10_N"/>
    <property type="match status" value="1"/>
</dbReference>
<evidence type="ECO:0000256" key="6">
    <source>
        <dbReference type="ARBA" id="ARBA00022692"/>
    </source>
</evidence>
<name>E9H5R2_DAPPU</name>
<feature type="domain" description="Fucosyltransferase C-terminal" evidence="13">
    <location>
        <begin position="210"/>
        <end position="388"/>
    </location>
</feature>
<dbReference type="PANTHER" id="PTHR48438:SF1">
    <property type="entry name" value="ALPHA-(1,3)-FUCOSYLTRANSFERASE C-RELATED"/>
    <property type="match status" value="1"/>
</dbReference>
<keyword evidence="7" id="KW-0735">Signal-anchor</keyword>
<evidence type="ECO:0000256" key="9">
    <source>
        <dbReference type="ARBA" id="ARBA00023034"/>
    </source>
</evidence>
<keyword evidence="16" id="KW-1185">Reference proteome</keyword>
<keyword evidence="10 12" id="KW-0472">Membrane</keyword>
<dbReference type="OrthoDB" id="427096at2759"/>
<dbReference type="PhylomeDB" id="E9H5R2"/>
<dbReference type="HOGENOM" id="CLU_032075_3_2_1"/>
<dbReference type="EC" id="2.4.1.-" evidence="12"/>
<evidence type="ECO:0000313" key="16">
    <source>
        <dbReference type="Proteomes" id="UP000000305"/>
    </source>
</evidence>
<dbReference type="FunFam" id="3.40.50.11660:FF:000009">
    <property type="entry name" value="Uncharacterized protein"/>
    <property type="match status" value="1"/>
</dbReference>
<keyword evidence="9 12" id="KW-0333">Golgi apparatus</keyword>
<evidence type="ECO:0000256" key="1">
    <source>
        <dbReference type="ARBA" id="ARBA00004447"/>
    </source>
</evidence>
<evidence type="ECO:0000259" key="13">
    <source>
        <dbReference type="Pfam" id="PF00852"/>
    </source>
</evidence>
<evidence type="ECO:0000256" key="7">
    <source>
        <dbReference type="ARBA" id="ARBA00022968"/>
    </source>
</evidence>
<dbReference type="EMBL" id="GL732594">
    <property type="protein sequence ID" value="EFX72914.1"/>
    <property type="molecule type" value="Genomic_DNA"/>
</dbReference>
<dbReference type="OMA" id="CEYSACA"/>
<dbReference type="GO" id="GO:0032580">
    <property type="term" value="C:Golgi cisterna membrane"/>
    <property type="evidence" value="ECO:0007669"/>
    <property type="project" value="UniProtKB-SubCell"/>
</dbReference>
<organism evidence="15 16">
    <name type="scientific">Daphnia pulex</name>
    <name type="common">Water flea</name>
    <dbReference type="NCBI Taxonomy" id="6669"/>
    <lineage>
        <taxon>Eukaryota</taxon>
        <taxon>Metazoa</taxon>
        <taxon>Ecdysozoa</taxon>
        <taxon>Arthropoda</taxon>
        <taxon>Crustacea</taxon>
        <taxon>Branchiopoda</taxon>
        <taxon>Diplostraca</taxon>
        <taxon>Cladocera</taxon>
        <taxon>Anomopoda</taxon>
        <taxon>Daphniidae</taxon>
        <taxon>Daphnia</taxon>
    </lineage>
</organism>
<dbReference type="AlphaFoldDB" id="E9H5R2"/>
<evidence type="ECO:0000259" key="14">
    <source>
        <dbReference type="Pfam" id="PF17039"/>
    </source>
</evidence>
<dbReference type="SUPFAM" id="SSF53756">
    <property type="entry name" value="UDP-Glycosyltransferase/glycogen phosphorylase"/>
    <property type="match status" value="1"/>
</dbReference>
<dbReference type="eggNOG" id="KOG2619">
    <property type="taxonomic scope" value="Eukaryota"/>
</dbReference>
<reference evidence="15 16" key="1">
    <citation type="journal article" date="2011" name="Science">
        <title>The ecoresponsive genome of Daphnia pulex.</title>
        <authorList>
            <person name="Colbourne J.K."/>
            <person name="Pfrender M.E."/>
            <person name="Gilbert D."/>
            <person name="Thomas W.K."/>
            <person name="Tucker A."/>
            <person name="Oakley T.H."/>
            <person name="Tokishita S."/>
            <person name="Aerts A."/>
            <person name="Arnold G.J."/>
            <person name="Basu M.K."/>
            <person name="Bauer D.J."/>
            <person name="Caceres C.E."/>
            <person name="Carmel L."/>
            <person name="Casola C."/>
            <person name="Choi J.H."/>
            <person name="Detter J.C."/>
            <person name="Dong Q."/>
            <person name="Dusheyko S."/>
            <person name="Eads B.D."/>
            <person name="Frohlich T."/>
            <person name="Geiler-Samerotte K.A."/>
            <person name="Gerlach D."/>
            <person name="Hatcher P."/>
            <person name="Jogdeo S."/>
            <person name="Krijgsveld J."/>
            <person name="Kriventseva E.V."/>
            <person name="Kultz D."/>
            <person name="Laforsch C."/>
            <person name="Lindquist E."/>
            <person name="Lopez J."/>
            <person name="Manak J.R."/>
            <person name="Muller J."/>
            <person name="Pangilinan J."/>
            <person name="Patwardhan R.P."/>
            <person name="Pitluck S."/>
            <person name="Pritham E.J."/>
            <person name="Rechtsteiner A."/>
            <person name="Rho M."/>
            <person name="Rogozin I.B."/>
            <person name="Sakarya O."/>
            <person name="Salamov A."/>
            <person name="Schaack S."/>
            <person name="Shapiro H."/>
            <person name="Shiga Y."/>
            <person name="Skalitzky C."/>
            <person name="Smith Z."/>
            <person name="Souvorov A."/>
            <person name="Sung W."/>
            <person name="Tang Z."/>
            <person name="Tsuchiya D."/>
            <person name="Tu H."/>
            <person name="Vos H."/>
            <person name="Wang M."/>
            <person name="Wolf Y.I."/>
            <person name="Yamagata H."/>
            <person name="Yamada T."/>
            <person name="Ye Y."/>
            <person name="Shaw J.R."/>
            <person name="Andrews J."/>
            <person name="Crease T.J."/>
            <person name="Tang H."/>
            <person name="Lucas S.M."/>
            <person name="Robertson H.M."/>
            <person name="Bork P."/>
            <person name="Koonin E.V."/>
            <person name="Zdobnov E.M."/>
            <person name="Grigoriev I.V."/>
            <person name="Lynch M."/>
            <person name="Boore J.L."/>
        </authorList>
    </citation>
    <scope>NUCLEOTIDE SEQUENCE [LARGE SCALE GENOMIC DNA]</scope>
</reference>
<keyword evidence="6 12" id="KW-0812">Transmembrane</keyword>
<dbReference type="InterPro" id="IPR038577">
    <property type="entry name" value="GT10-like_C_sf"/>
</dbReference>
<dbReference type="Gene3D" id="3.40.50.11660">
    <property type="entry name" value="Glycosyl transferase family 10, C-terminal domain"/>
    <property type="match status" value="1"/>
</dbReference>
<dbReference type="InterPro" id="IPR031481">
    <property type="entry name" value="Glyco_tran_10_N"/>
</dbReference>
<comment type="similarity">
    <text evidence="3 12">Belongs to the glycosyltransferase 10 family.</text>
</comment>
<evidence type="ECO:0000256" key="5">
    <source>
        <dbReference type="ARBA" id="ARBA00022679"/>
    </source>
</evidence>
<dbReference type="Proteomes" id="UP000000305">
    <property type="component" value="Unassembled WGS sequence"/>
</dbReference>
<dbReference type="PANTHER" id="PTHR48438">
    <property type="entry name" value="ALPHA-(1,3)-FUCOSYLTRANSFERASE C-RELATED"/>
    <property type="match status" value="1"/>
</dbReference>
<keyword evidence="5 12" id="KW-0808">Transferase</keyword>
<protein>
    <recommendedName>
        <fullName evidence="12">Fucosyltransferase</fullName>
        <ecNumber evidence="12">2.4.1.-</ecNumber>
    </recommendedName>
</protein>
<accession>E9H5R2</accession>
<comment type="subcellular location">
    <subcellularLocation>
        <location evidence="1 12">Golgi apparatus</location>
        <location evidence="1 12">Golgi stack membrane</location>
        <topology evidence="1 12">Single-pass type II membrane protein</topology>
    </subcellularLocation>
</comment>
<feature type="domain" description="Fucosyltransferase N-terminal" evidence="14">
    <location>
        <begin position="57"/>
        <end position="177"/>
    </location>
</feature>
<dbReference type="STRING" id="6669.E9H5R2"/>
<dbReference type="KEGG" id="dpx:DAPPUDRAFT_325685"/>
<dbReference type="UniPathway" id="UPA00378"/>
<evidence type="ECO:0000256" key="12">
    <source>
        <dbReference type="RuleBase" id="RU003832"/>
    </source>
</evidence>
<gene>
    <name evidence="15" type="ORF">DAPPUDRAFT_325685</name>
</gene>
<dbReference type="GO" id="GO:0046920">
    <property type="term" value="F:alpha-(1-&gt;3)-fucosyltransferase activity"/>
    <property type="evidence" value="ECO:0000318"/>
    <property type="project" value="GO_Central"/>
</dbReference>
<dbReference type="InterPro" id="IPR055270">
    <property type="entry name" value="Glyco_tran_10_C"/>
</dbReference>
<evidence type="ECO:0000256" key="3">
    <source>
        <dbReference type="ARBA" id="ARBA00008919"/>
    </source>
</evidence>
<dbReference type="InterPro" id="IPR001503">
    <property type="entry name" value="Glyco_trans_10"/>
</dbReference>
<comment type="pathway">
    <text evidence="2">Protein modification; protein glycosylation.</text>
</comment>
<evidence type="ECO:0000256" key="8">
    <source>
        <dbReference type="ARBA" id="ARBA00022989"/>
    </source>
</evidence>